<sequence length="75" mass="8405">MVELTRLNNQVFTLNALYVEQVQSFPDTTITLVNGKTIVVKETEATVKEKITDFYRQVGLALATVKESNGRRGSE</sequence>
<keyword evidence="1" id="KW-0282">Flagellum</keyword>
<keyword evidence="1" id="KW-0966">Cell projection</keyword>
<dbReference type="PANTHER" id="PTHR39185">
    <property type="entry name" value="SWARMING MOTILITY PROTEIN SWRD"/>
    <property type="match status" value="1"/>
</dbReference>
<dbReference type="RefSeq" id="WP_122897104.1">
    <property type="nucleotide sequence ID" value="NZ_RHIB01000001.1"/>
</dbReference>
<gene>
    <name evidence="1" type="ORF">EBO34_06525</name>
</gene>
<dbReference type="OrthoDB" id="9799862at2"/>
<dbReference type="Proteomes" id="UP000278746">
    <property type="component" value="Unassembled WGS sequence"/>
</dbReference>
<proteinExistence type="predicted"/>
<dbReference type="PANTHER" id="PTHR39185:SF1">
    <property type="entry name" value="SWARMING MOTILITY PROTEIN SWRD"/>
    <property type="match status" value="1"/>
</dbReference>
<name>A0A3M7TVH8_9BACI</name>
<dbReference type="AlphaFoldDB" id="A0A3M7TVH8"/>
<dbReference type="EMBL" id="RHIB01000001">
    <property type="protein sequence ID" value="RNA69587.1"/>
    <property type="molecule type" value="Genomic_DNA"/>
</dbReference>
<dbReference type="InterPro" id="IPR009384">
    <property type="entry name" value="SwrD-like"/>
</dbReference>
<organism evidence="1 2">
    <name type="scientific">Alteribacter keqinensis</name>
    <dbReference type="NCBI Taxonomy" id="2483800"/>
    <lineage>
        <taxon>Bacteria</taxon>
        <taxon>Bacillati</taxon>
        <taxon>Bacillota</taxon>
        <taxon>Bacilli</taxon>
        <taxon>Bacillales</taxon>
        <taxon>Bacillaceae</taxon>
        <taxon>Alteribacter</taxon>
    </lineage>
</organism>
<keyword evidence="1" id="KW-0969">Cilium</keyword>
<accession>A0A3M7TVH8</accession>
<reference evidence="1 2" key="1">
    <citation type="submission" date="2018-10" db="EMBL/GenBank/DDBJ databases">
        <title>Bacillus Keqinensis sp. nov., a moderately halophilic bacterium isolated from a saline-alkaline lake.</title>
        <authorList>
            <person name="Wang H."/>
        </authorList>
    </citation>
    <scope>NUCLEOTIDE SEQUENCE [LARGE SCALE GENOMIC DNA]</scope>
    <source>
        <strain evidence="1 2">KQ-3</strain>
    </source>
</reference>
<evidence type="ECO:0000313" key="1">
    <source>
        <dbReference type="EMBL" id="RNA69587.1"/>
    </source>
</evidence>
<keyword evidence="2" id="KW-1185">Reference proteome</keyword>
<protein>
    <submittedName>
        <fullName evidence="1">Flagellar protein FlbD</fullName>
    </submittedName>
</protein>
<dbReference type="Pfam" id="PF06289">
    <property type="entry name" value="FlbD"/>
    <property type="match status" value="1"/>
</dbReference>
<evidence type="ECO:0000313" key="2">
    <source>
        <dbReference type="Proteomes" id="UP000278746"/>
    </source>
</evidence>
<comment type="caution">
    <text evidence="1">The sequence shown here is derived from an EMBL/GenBank/DDBJ whole genome shotgun (WGS) entry which is preliminary data.</text>
</comment>